<dbReference type="EMBL" id="DWVY01000030">
    <property type="protein sequence ID" value="HJC74502.1"/>
    <property type="molecule type" value="Genomic_DNA"/>
</dbReference>
<evidence type="ECO:0000256" key="1">
    <source>
        <dbReference type="SAM" id="MobiDB-lite"/>
    </source>
</evidence>
<feature type="domain" description="PepSY" evidence="2">
    <location>
        <begin position="116"/>
        <end position="176"/>
    </location>
</feature>
<feature type="compositionally biased region" description="Polar residues" evidence="1">
    <location>
        <begin position="83"/>
        <end position="112"/>
    </location>
</feature>
<dbReference type="Pfam" id="PF03413">
    <property type="entry name" value="PepSY"/>
    <property type="match status" value="1"/>
</dbReference>
<comment type="caution">
    <text evidence="3">The sequence shown here is derived from an EMBL/GenBank/DDBJ whole genome shotgun (WGS) entry which is preliminary data.</text>
</comment>
<feature type="compositionally biased region" description="Polar residues" evidence="1">
    <location>
        <begin position="61"/>
        <end position="71"/>
    </location>
</feature>
<reference evidence="3" key="1">
    <citation type="journal article" date="2021" name="PeerJ">
        <title>Extensive microbial diversity within the chicken gut microbiome revealed by metagenomics and culture.</title>
        <authorList>
            <person name="Gilroy R."/>
            <person name="Ravi A."/>
            <person name="Getino M."/>
            <person name="Pursley I."/>
            <person name="Horton D.L."/>
            <person name="Alikhan N.F."/>
            <person name="Baker D."/>
            <person name="Gharbi K."/>
            <person name="Hall N."/>
            <person name="Watson M."/>
            <person name="Adriaenssens E.M."/>
            <person name="Foster-Nyarko E."/>
            <person name="Jarju S."/>
            <person name="Secka A."/>
            <person name="Antonio M."/>
            <person name="Oren A."/>
            <person name="Chaudhuri R.R."/>
            <person name="La Ragione R."/>
            <person name="Hildebrand F."/>
            <person name="Pallen M.J."/>
        </authorList>
    </citation>
    <scope>NUCLEOTIDE SEQUENCE</scope>
    <source>
        <strain evidence="3">CHK196-7946</strain>
    </source>
</reference>
<evidence type="ECO:0000313" key="4">
    <source>
        <dbReference type="Proteomes" id="UP000823902"/>
    </source>
</evidence>
<dbReference type="PROSITE" id="PS51257">
    <property type="entry name" value="PROKAR_LIPOPROTEIN"/>
    <property type="match status" value="1"/>
</dbReference>
<organism evidence="3 4">
    <name type="scientific">Candidatus Mediterraneibacter faecavium</name>
    <dbReference type="NCBI Taxonomy" id="2838668"/>
    <lineage>
        <taxon>Bacteria</taxon>
        <taxon>Bacillati</taxon>
        <taxon>Bacillota</taxon>
        <taxon>Clostridia</taxon>
        <taxon>Lachnospirales</taxon>
        <taxon>Lachnospiraceae</taxon>
        <taxon>Mediterraneibacter</taxon>
    </lineage>
</organism>
<accession>A0A9D2TN23</accession>
<gene>
    <name evidence="3" type="ORF">H9697_06095</name>
</gene>
<feature type="region of interest" description="Disordered" evidence="1">
    <location>
        <begin position="55"/>
        <end position="112"/>
    </location>
</feature>
<proteinExistence type="predicted"/>
<dbReference type="AlphaFoldDB" id="A0A9D2TN23"/>
<evidence type="ECO:0000313" key="3">
    <source>
        <dbReference type="EMBL" id="HJC74502.1"/>
    </source>
</evidence>
<sequence>MKKRSIIILAGMLFGFVMLTGCGMDRSVRQTRTTDDNSAQREQELQTEIDALQQEIDELKNNQGSQEQQSAEPADPGTAADDGQTSAGTQNSDNAMPQSDNRSNHHSSGGASNVAVSLEEAQNIALKRVPGATSRNISIELDYDDGWYIYEGDIVYDGMEYEFEIDADTGNILKWEEERW</sequence>
<dbReference type="InterPro" id="IPR025711">
    <property type="entry name" value="PepSY"/>
</dbReference>
<protein>
    <submittedName>
        <fullName evidence="3">PepSY domain-containing protein</fullName>
    </submittedName>
</protein>
<dbReference type="Gene3D" id="3.10.450.40">
    <property type="match status" value="1"/>
</dbReference>
<name>A0A9D2TN23_9FIRM</name>
<reference evidence="3" key="2">
    <citation type="submission" date="2021-04" db="EMBL/GenBank/DDBJ databases">
        <authorList>
            <person name="Gilroy R."/>
        </authorList>
    </citation>
    <scope>NUCLEOTIDE SEQUENCE</scope>
    <source>
        <strain evidence="3">CHK196-7946</strain>
    </source>
</reference>
<dbReference type="Proteomes" id="UP000823902">
    <property type="component" value="Unassembled WGS sequence"/>
</dbReference>
<evidence type="ECO:0000259" key="2">
    <source>
        <dbReference type="Pfam" id="PF03413"/>
    </source>
</evidence>